<evidence type="ECO:0000313" key="4">
    <source>
        <dbReference type="Proteomes" id="UP000441717"/>
    </source>
</evidence>
<dbReference type="PANTHER" id="PTHR31088">
    <property type="entry name" value="MEMBRANE-ASSOCIATED PROTEIN VIPP1, CHLOROPLASTIC"/>
    <property type="match status" value="1"/>
</dbReference>
<evidence type="ECO:0000256" key="1">
    <source>
        <dbReference type="ARBA" id="ARBA00043985"/>
    </source>
</evidence>
<feature type="coiled-coil region" evidence="2">
    <location>
        <begin position="168"/>
        <end position="219"/>
    </location>
</feature>
<reference evidence="3 4" key="1">
    <citation type="submission" date="2019-10" db="EMBL/GenBank/DDBJ databases">
        <title>Comparative genomics of sulfur disproportionating microorganisms.</title>
        <authorList>
            <person name="Ward L.M."/>
            <person name="Bertran E."/>
            <person name="Johnston D."/>
        </authorList>
    </citation>
    <scope>NUCLEOTIDE SEQUENCE [LARGE SCALE GENOMIC DNA]</scope>
    <source>
        <strain evidence="3 4">DSM 14055</strain>
    </source>
</reference>
<evidence type="ECO:0000256" key="2">
    <source>
        <dbReference type="SAM" id="Coils"/>
    </source>
</evidence>
<dbReference type="PANTHER" id="PTHR31088:SF6">
    <property type="entry name" value="PHAGE SHOCK PROTEIN A"/>
    <property type="match status" value="1"/>
</dbReference>
<feature type="coiled-coil region" evidence="2">
    <location>
        <begin position="94"/>
        <end position="142"/>
    </location>
</feature>
<dbReference type="Proteomes" id="UP000441717">
    <property type="component" value="Unassembled WGS sequence"/>
</dbReference>
<dbReference type="InterPro" id="IPR007157">
    <property type="entry name" value="PspA_VIPP1"/>
</dbReference>
<proteinExistence type="inferred from homology"/>
<name>A0A6N7IVZ7_9FIRM</name>
<protein>
    <submittedName>
        <fullName evidence="3">Phage shock protein A</fullName>
    </submittedName>
</protein>
<keyword evidence="2" id="KW-0175">Coiled coil</keyword>
<organism evidence="3 4">
    <name type="scientific">Desulfofundulus thermobenzoicus</name>
    <dbReference type="NCBI Taxonomy" id="29376"/>
    <lineage>
        <taxon>Bacteria</taxon>
        <taxon>Bacillati</taxon>
        <taxon>Bacillota</taxon>
        <taxon>Clostridia</taxon>
        <taxon>Eubacteriales</taxon>
        <taxon>Peptococcaceae</taxon>
        <taxon>Desulfofundulus</taxon>
    </lineage>
</organism>
<comment type="similarity">
    <text evidence="1">Belongs to the PspA/Vipp/IM30 family.</text>
</comment>
<dbReference type="AlphaFoldDB" id="A0A6N7IVZ7"/>
<sequence length="224" mass="25541">MGLFKRLKDLLEANLSDLISRAEDPEKMLNLYIERATRELKEFNIQVNRAVADELMLKQKIEAAGKEIESWSTQARVAVQQGRDDLARTALERKQVAQASLESYQSQLAEQQKAVAELRENYRLLEEKLNKARAERDQLVIRQRRARAMKEANEAVQEVAGGSALADFDRMRDKVDRLEAEAQASRVSLSNSVEDEFARLKEEAGKQAVEDELARLKAELGRKE</sequence>
<dbReference type="EMBL" id="WHYR01000058">
    <property type="protein sequence ID" value="MQL53647.1"/>
    <property type="molecule type" value="Genomic_DNA"/>
</dbReference>
<dbReference type="Pfam" id="PF04012">
    <property type="entry name" value="PspA_IM30"/>
    <property type="match status" value="1"/>
</dbReference>
<keyword evidence="4" id="KW-1185">Reference proteome</keyword>
<dbReference type="RefSeq" id="WP_152948108.1">
    <property type="nucleotide sequence ID" value="NZ_WHYR01000058.1"/>
</dbReference>
<dbReference type="OrthoDB" id="9779630at2"/>
<comment type="caution">
    <text evidence="3">The sequence shown here is derived from an EMBL/GenBank/DDBJ whole genome shotgun (WGS) entry which is preliminary data.</text>
</comment>
<evidence type="ECO:0000313" key="3">
    <source>
        <dbReference type="EMBL" id="MQL53647.1"/>
    </source>
</evidence>
<gene>
    <name evidence="3" type="ORF">GFC01_15540</name>
</gene>
<accession>A0A6N7IVZ7</accession>